<organism evidence="1 2">
    <name type="scientific">Solanum commersonii</name>
    <name type="common">Commerson's wild potato</name>
    <name type="synonym">Commerson's nightshade</name>
    <dbReference type="NCBI Taxonomy" id="4109"/>
    <lineage>
        <taxon>Eukaryota</taxon>
        <taxon>Viridiplantae</taxon>
        <taxon>Streptophyta</taxon>
        <taxon>Embryophyta</taxon>
        <taxon>Tracheophyta</taxon>
        <taxon>Spermatophyta</taxon>
        <taxon>Magnoliopsida</taxon>
        <taxon>eudicotyledons</taxon>
        <taxon>Gunneridae</taxon>
        <taxon>Pentapetalae</taxon>
        <taxon>asterids</taxon>
        <taxon>lamiids</taxon>
        <taxon>Solanales</taxon>
        <taxon>Solanaceae</taxon>
        <taxon>Solanoideae</taxon>
        <taxon>Solaneae</taxon>
        <taxon>Solanum</taxon>
    </lineage>
</organism>
<accession>A0A9J6B1W1</accession>
<evidence type="ECO:0000313" key="1">
    <source>
        <dbReference type="EMBL" id="KAG5630710.1"/>
    </source>
</evidence>
<proteinExistence type="predicted"/>
<reference evidence="1 2" key="1">
    <citation type="submission" date="2020-09" db="EMBL/GenBank/DDBJ databases">
        <title>De no assembly of potato wild relative species, Solanum commersonii.</title>
        <authorList>
            <person name="Cho K."/>
        </authorList>
    </citation>
    <scope>NUCLEOTIDE SEQUENCE [LARGE SCALE GENOMIC DNA]</scope>
    <source>
        <strain evidence="1">LZ3.2</strain>
        <tissue evidence="1">Leaf</tissue>
    </source>
</reference>
<comment type="caution">
    <text evidence="1">The sequence shown here is derived from an EMBL/GenBank/DDBJ whole genome shotgun (WGS) entry which is preliminary data.</text>
</comment>
<dbReference type="AlphaFoldDB" id="A0A9J6B1W1"/>
<name>A0A9J6B1W1_SOLCO</name>
<gene>
    <name evidence="1" type="ORF">H5410_002427</name>
</gene>
<protein>
    <submittedName>
        <fullName evidence="1">Uncharacterized protein</fullName>
    </submittedName>
</protein>
<evidence type="ECO:0000313" key="2">
    <source>
        <dbReference type="Proteomes" id="UP000824120"/>
    </source>
</evidence>
<dbReference type="OrthoDB" id="1194650at2759"/>
<dbReference type="EMBL" id="JACXVP010000001">
    <property type="protein sequence ID" value="KAG5630710.1"/>
    <property type="molecule type" value="Genomic_DNA"/>
</dbReference>
<sequence>MSKDVNNNIPLNWVKLSEDIDDFNNYLWDEAYVPKDKSVVAADAPYVATYHPSMTHKLLKIMHLLQLATCDTNVDTDDPCVGTYELYVATNDASIATCDPNGLVETLFDPIVDRVKRELIRETIIKRARIDNQLVVFNEDMVDANVRAGVNIGVGVGVDVSDGICVGGQSVRATSCSRCFGCFCERCNKHDEDSIIYLQTLSEVVNEFKYKRGGSGSFHQRGFGIHILHNPRGEKIFYQETHNLKKIANGHRREDGAQACEYL</sequence>
<keyword evidence="2" id="KW-1185">Reference proteome</keyword>
<dbReference type="Proteomes" id="UP000824120">
    <property type="component" value="Chromosome 1"/>
</dbReference>